<dbReference type="Proteomes" id="UP000177092">
    <property type="component" value="Unassembled WGS sequence"/>
</dbReference>
<feature type="transmembrane region" description="Helical" evidence="1">
    <location>
        <begin position="12"/>
        <end position="29"/>
    </location>
</feature>
<keyword evidence="1" id="KW-0472">Membrane</keyword>
<protein>
    <submittedName>
        <fullName evidence="2">Uncharacterized protein</fullName>
    </submittedName>
</protein>
<keyword evidence="1" id="KW-1133">Transmembrane helix</keyword>
<reference evidence="2 3" key="1">
    <citation type="journal article" date="2016" name="Nat. Commun.">
        <title>Thousands of microbial genomes shed light on interconnected biogeochemical processes in an aquifer system.</title>
        <authorList>
            <person name="Anantharaman K."/>
            <person name="Brown C.T."/>
            <person name="Hug L.A."/>
            <person name="Sharon I."/>
            <person name="Castelle C.J."/>
            <person name="Probst A.J."/>
            <person name="Thomas B.C."/>
            <person name="Singh A."/>
            <person name="Wilkins M.J."/>
            <person name="Karaoz U."/>
            <person name="Brodie E.L."/>
            <person name="Williams K.H."/>
            <person name="Hubbard S.S."/>
            <person name="Banfield J.F."/>
        </authorList>
    </citation>
    <scope>NUCLEOTIDE SEQUENCE [LARGE SCALE GENOMIC DNA]</scope>
</reference>
<dbReference type="EMBL" id="MFJN01000041">
    <property type="protein sequence ID" value="OGG20599.1"/>
    <property type="molecule type" value="Genomic_DNA"/>
</dbReference>
<gene>
    <name evidence="2" type="ORF">A3D03_05305</name>
</gene>
<organism evidence="2 3">
    <name type="scientific">Candidatus Gottesmanbacteria bacterium RIFCSPHIGHO2_02_FULL_40_13</name>
    <dbReference type="NCBI Taxonomy" id="1798384"/>
    <lineage>
        <taxon>Bacteria</taxon>
        <taxon>Candidatus Gottesmaniibacteriota</taxon>
    </lineage>
</organism>
<dbReference type="AlphaFoldDB" id="A0A1F6A793"/>
<evidence type="ECO:0000313" key="3">
    <source>
        <dbReference type="Proteomes" id="UP000177092"/>
    </source>
</evidence>
<evidence type="ECO:0000256" key="1">
    <source>
        <dbReference type="SAM" id="Phobius"/>
    </source>
</evidence>
<keyword evidence="1" id="KW-0812">Transmembrane</keyword>
<proteinExistence type="predicted"/>
<evidence type="ECO:0000313" key="2">
    <source>
        <dbReference type="EMBL" id="OGG20599.1"/>
    </source>
</evidence>
<accession>A0A1F6A793</accession>
<comment type="caution">
    <text evidence="2">The sequence shown here is derived from an EMBL/GenBank/DDBJ whole genome shotgun (WGS) entry which is preliminary data.</text>
</comment>
<sequence length="334" mass="36492">MIKKSKVATKTTLIILISIIFIGIIYIIASQKISASSGVFSLINYARIKGSQTPSPKNNNIDIDSPGSLALFSQAIRISTDNYVDKGNQLADGKPLIVAAVATDKNANNYDSQLMVLASIKDKNILKIVGLTSYSTLQKKLNDIDQLKYLKSIGIIGFTYNTEGQHTPKEEMRSLTSAQSDNSVAKFASLAKANGFISLWVPPGEDILNRASVDAAKLMFKSGLDGIVIQEQRLIENSCVEDRVKAVQNIINKYKTAAGKDLIIGMQVMPSRCTTANTYGVAHCNGSSEKWSHCSKFISELNNSINFISIWASAKPDVDNLPEFSNMIRKIMSK</sequence>
<name>A0A1F6A793_9BACT</name>